<evidence type="ECO:0000313" key="2">
    <source>
        <dbReference type="EMBL" id="KAK2880968.1"/>
    </source>
</evidence>
<dbReference type="AlphaFoldDB" id="A0AA88PN33"/>
<sequence>MHCSRGPAFFEKHLSAGTGSLVMESQQVKQTCPSDGGAGHRPYYGTALCRRGTVPGIEGGVPPTPRSDPLQRQTDGQMEELRGPFPENRHLLRALAF</sequence>
<feature type="region of interest" description="Disordered" evidence="1">
    <location>
        <begin position="54"/>
        <end position="74"/>
    </location>
</feature>
<comment type="caution">
    <text evidence="2">The sequence shown here is derived from an EMBL/GenBank/DDBJ whole genome shotgun (WGS) entry which is preliminary data.</text>
</comment>
<organism evidence="2 3">
    <name type="scientific">Cirrhinus molitorella</name>
    <name type="common">mud carp</name>
    <dbReference type="NCBI Taxonomy" id="172907"/>
    <lineage>
        <taxon>Eukaryota</taxon>
        <taxon>Metazoa</taxon>
        <taxon>Chordata</taxon>
        <taxon>Craniata</taxon>
        <taxon>Vertebrata</taxon>
        <taxon>Euteleostomi</taxon>
        <taxon>Actinopterygii</taxon>
        <taxon>Neopterygii</taxon>
        <taxon>Teleostei</taxon>
        <taxon>Ostariophysi</taxon>
        <taxon>Cypriniformes</taxon>
        <taxon>Cyprinidae</taxon>
        <taxon>Labeoninae</taxon>
        <taxon>Labeonini</taxon>
        <taxon>Cirrhinus</taxon>
    </lineage>
</organism>
<protein>
    <submittedName>
        <fullName evidence="2">Uncharacterized protein</fullName>
    </submittedName>
</protein>
<dbReference type="Proteomes" id="UP001187343">
    <property type="component" value="Unassembled WGS sequence"/>
</dbReference>
<name>A0AA88PN33_9TELE</name>
<reference evidence="2" key="1">
    <citation type="submission" date="2023-08" db="EMBL/GenBank/DDBJ databases">
        <title>Chromosome-level Genome Assembly of mud carp (Cirrhinus molitorella).</title>
        <authorList>
            <person name="Liu H."/>
        </authorList>
    </citation>
    <scope>NUCLEOTIDE SEQUENCE</scope>
    <source>
        <strain evidence="2">Prfri</strain>
        <tissue evidence="2">Muscle</tissue>
    </source>
</reference>
<evidence type="ECO:0000256" key="1">
    <source>
        <dbReference type="SAM" id="MobiDB-lite"/>
    </source>
</evidence>
<proteinExistence type="predicted"/>
<dbReference type="EMBL" id="JAUYZG010000018">
    <property type="protein sequence ID" value="KAK2880968.1"/>
    <property type="molecule type" value="Genomic_DNA"/>
</dbReference>
<keyword evidence="3" id="KW-1185">Reference proteome</keyword>
<accession>A0AA88PN33</accession>
<evidence type="ECO:0000313" key="3">
    <source>
        <dbReference type="Proteomes" id="UP001187343"/>
    </source>
</evidence>
<gene>
    <name evidence="2" type="ORF">Q8A67_018236</name>
</gene>